<dbReference type="InterPro" id="IPR003131">
    <property type="entry name" value="T1-type_BTB"/>
</dbReference>
<dbReference type="PANTHER" id="PTHR11145:SF8">
    <property type="entry name" value="RE57120P"/>
    <property type="match status" value="1"/>
</dbReference>
<dbReference type="InterPro" id="IPR011333">
    <property type="entry name" value="SKP1/BTB/POZ_sf"/>
</dbReference>
<dbReference type="GO" id="GO:0051260">
    <property type="term" value="P:protein homooligomerization"/>
    <property type="evidence" value="ECO:0007669"/>
    <property type="project" value="InterPro"/>
</dbReference>
<feature type="domain" description="Potassium channel tetramerisation-type BTB" evidence="1">
    <location>
        <begin position="36"/>
        <end position="94"/>
    </location>
</feature>
<dbReference type="InterPro" id="IPR045068">
    <property type="entry name" value="BACURD1-3"/>
</dbReference>
<dbReference type="AlphaFoldDB" id="A0A060T6R6"/>
<reference evidence="2" key="2">
    <citation type="submission" date="2014-06" db="EMBL/GenBank/DDBJ databases">
        <title>The complete genome of Blastobotrys (Arxula) adeninivorans LS3 - a yeast of biotechnological interest.</title>
        <authorList>
            <person name="Kunze G."/>
            <person name="Gaillardin C."/>
            <person name="Czernicka M."/>
            <person name="Durrens P."/>
            <person name="Martin T."/>
            <person name="Boer E."/>
            <person name="Gabaldon T."/>
            <person name="Cruz J."/>
            <person name="Talla E."/>
            <person name="Marck C."/>
            <person name="Goffeau A."/>
            <person name="Barbe V."/>
            <person name="Baret P."/>
            <person name="Baronian K."/>
            <person name="Beier S."/>
            <person name="Bleykasten C."/>
            <person name="Bode R."/>
            <person name="Casaregola S."/>
            <person name="Despons L."/>
            <person name="Fairhead C."/>
            <person name="Giersberg M."/>
            <person name="Gierski P."/>
            <person name="Hahnel U."/>
            <person name="Hartmann A."/>
            <person name="Jankowska D."/>
            <person name="Jubin C."/>
            <person name="Jung P."/>
            <person name="Lafontaine I."/>
            <person name="Leh-Louis V."/>
            <person name="Lemaire M."/>
            <person name="Marcet-Houben M."/>
            <person name="Mascher M."/>
            <person name="Morel G."/>
            <person name="Richard G.-F."/>
            <person name="Riechen J."/>
            <person name="Sacerdot C."/>
            <person name="Sarkar A."/>
            <person name="Savel G."/>
            <person name="Schacherer J."/>
            <person name="Sherman D."/>
            <person name="Straub M.-L."/>
            <person name="Stein N."/>
            <person name="Thierry A."/>
            <person name="Trautwein-Schult A."/>
            <person name="Westhof E."/>
            <person name="Worch S."/>
            <person name="Dujon B."/>
            <person name="Souciet J.-L."/>
            <person name="Wincker P."/>
            <person name="Scholz U."/>
            <person name="Neuveglise N."/>
        </authorList>
    </citation>
    <scope>NUCLEOTIDE SEQUENCE</scope>
    <source>
        <strain evidence="2">LS3</strain>
    </source>
</reference>
<proteinExistence type="predicted"/>
<name>A0A060T6R6_BLAAD</name>
<evidence type="ECO:0000259" key="1">
    <source>
        <dbReference type="Pfam" id="PF02214"/>
    </source>
</evidence>
<dbReference type="PANTHER" id="PTHR11145">
    <property type="entry name" value="BTB/POZ DOMAIN-CONTAINING ADAPTER FOR CUL3-MEDIATED RHOA DEGRADATION PROTEIN FAMILY MEMBER"/>
    <property type="match status" value="1"/>
</dbReference>
<accession>A0A060T6R6</accession>
<organism evidence="2">
    <name type="scientific">Blastobotrys adeninivorans</name>
    <name type="common">Yeast</name>
    <name type="synonym">Arxula adeninivorans</name>
    <dbReference type="NCBI Taxonomy" id="409370"/>
    <lineage>
        <taxon>Eukaryota</taxon>
        <taxon>Fungi</taxon>
        <taxon>Dikarya</taxon>
        <taxon>Ascomycota</taxon>
        <taxon>Saccharomycotina</taxon>
        <taxon>Dipodascomycetes</taxon>
        <taxon>Dipodascales</taxon>
        <taxon>Trichomonascaceae</taxon>
        <taxon>Blastobotrys</taxon>
    </lineage>
</organism>
<reference evidence="2" key="1">
    <citation type="submission" date="2014-02" db="EMBL/GenBank/DDBJ databases">
        <authorList>
            <person name="Genoscope - CEA"/>
        </authorList>
    </citation>
    <scope>NUCLEOTIDE SEQUENCE</scope>
    <source>
        <strain evidence="2">LS3</strain>
    </source>
</reference>
<evidence type="ECO:0000313" key="2">
    <source>
        <dbReference type="EMBL" id="CDP34587.1"/>
    </source>
</evidence>
<dbReference type="Pfam" id="PF02214">
    <property type="entry name" value="BTB_2"/>
    <property type="match status" value="1"/>
</dbReference>
<dbReference type="Gene3D" id="3.30.710.10">
    <property type="entry name" value="Potassium Channel Kv1.1, Chain A"/>
    <property type="match status" value="1"/>
</dbReference>
<protein>
    <submittedName>
        <fullName evidence="2">ARAD1C15884p</fullName>
    </submittedName>
</protein>
<dbReference type="EMBL" id="HG937693">
    <property type="protein sequence ID" value="CDP34587.1"/>
    <property type="molecule type" value="Genomic_DNA"/>
</dbReference>
<sequence length="232" mass="27329">MAHPLEDSFNSSEASDESEFSLISADSGASDDDNLVYLSVGGQTFVTLEETLRESEYLRQLTSRSTDERCFVDGDPELFKHILRYLRHGQFPLFYKENSGFDYGKYHNLLNESKRLKIQKLANWIEREEFKKLVKIHLRSFTLKHVDPDRLYLPSYIYEPYSVQIFSLMERRYNCPRKIPVHKEPWDCGRKCWKVKACTRDDGSEYTNVPYHNAYVTEKSITIDRKAMIARK</sequence>
<gene>
    <name evidence="2" type="ORF">GNLVRS02_ARAD1C15884g</name>
</gene>
<dbReference type="SUPFAM" id="SSF54695">
    <property type="entry name" value="POZ domain"/>
    <property type="match status" value="1"/>
</dbReference>